<dbReference type="Gene3D" id="1.20.144.10">
    <property type="entry name" value="Phosphatidic acid phosphatase type 2/haloperoxidase"/>
    <property type="match status" value="1"/>
</dbReference>
<feature type="transmembrane region" description="Helical" evidence="2">
    <location>
        <begin position="80"/>
        <end position="98"/>
    </location>
</feature>
<keyword evidence="2" id="KW-0472">Membrane</keyword>
<feature type="transmembrane region" description="Helical" evidence="2">
    <location>
        <begin position="240"/>
        <end position="259"/>
    </location>
</feature>
<dbReference type="Proteomes" id="UP000265618">
    <property type="component" value="Unassembled WGS sequence"/>
</dbReference>
<keyword evidence="2" id="KW-1133">Transmembrane helix</keyword>
<evidence type="ECO:0000313" key="4">
    <source>
        <dbReference type="EMBL" id="GIQ85065.1"/>
    </source>
</evidence>
<feature type="transmembrane region" description="Helical" evidence="2">
    <location>
        <begin position="366"/>
        <end position="388"/>
    </location>
</feature>
<feature type="transmembrane region" description="Helical" evidence="2">
    <location>
        <begin position="211"/>
        <end position="228"/>
    </location>
</feature>
<dbReference type="InterPro" id="IPR000326">
    <property type="entry name" value="PAP2/HPO"/>
</dbReference>
<dbReference type="SMART" id="SM00014">
    <property type="entry name" value="acidPPc"/>
    <property type="match status" value="1"/>
</dbReference>
<feature type="domain" description="Phosphatidic acid phosphatase type 2/haloperoxidase" evidence="3">
    <location>
        <begin position="126"/>
        <end position="255"/>
    </location>
</feature>
<dbReference type="SUPFAM" id="SSF48317">
    <property type="entry name" value="Acid phosphatase/Vanadium-dependent haloperoxidase"/>
    <property type="match status" value="1"/>
</dbReference>
<feature type="transmembrane region" description="Helical" evidence="2">
    <location>
        <begin position="324"/>
        <end position="346"/>
    </location>
</feature>
<feature type="transmembrane region" description="Helical" evidence="2">
    <location>
        <begin position="35"/>
        <end position="52"/>
    </location>
</feature>
<evidence type="ECO:0000313" key="5">
    <source>
        <dbReference type="Proteomes" id="UP000265618"/>
    </source>
</evidence>
<feature type="region of interest" description="Disordered" evidence="1">
    <location>
        <begin position="279"/>
        <end position="313"/>
    </location>
</feature>
<feature type="transmembrane region" description="Helical" evidence="2">
    <location>
        <begin position="119"/>
        <end position="140"/>
    </location>
</feature>
<dbReference type="Pfam" id="PF01569">
    <property type="entry name" value="PAP2"/>
    <property type="match status" value="1"/>
</dbReference>
<sequence length="458" mass="49259">MKPNIDLSSSHSVYCCIGDACKMGKSDVVSLRRTLLVEAVILVAGVGGLVGFDRRLSDWLSLVHDTGGFYEVFGDFTADTLSYVTFLIAAAAMVLYILGSMQFSQRLLALHFPWGANHLSMANTHWLGSILGMFIMTIALNRGTKTFFARARPNAMDEYPYTPAFFHGYLSFDKAFSDGSFLSGHTSTMATLFVIPAILRRMFKGQRKAAVALAYSLVTLVTVMMGVGRVLTTKHWPTDTLVSGVLNAMIAEVYVAYLGRFLPEPVHASITLSPASVTQQHPVHEVPPGSASVGDTDTEGEGEGGEGTSTPPPLRTYGIVGHGFVLGLSMIVGSMGLIFLGCTLFGSDDMISYRGYSPLDHLDEAYLIPPILSGVGAAMCVGGGVWLWTQAPRVLLRGGMPQTVHAPDEKGERERERDVEEGVHVVSDIASATETAPPESGPVGGIKYPDQIPEIVYL</sequence>
<comment type="caution">
    <text evidence="4">The sequence shown here is derived from an EMBL/GenBank/DDBJ whole genome shotgun (WGS) entry which is preliminary data.</text>
</comment>
<dbReference type="EMBL" id="BDIP01001749">
    <property type="protein sequence ID" value="GIQ85065.1"/>
    <property type="molecule type" value="Genomic_DNA"/>
</dbReference>
<gene>
    <name evidence="4" type="ORF">KIPB_006678</name>
</gene>
<accession>A0A9K3GJX8</accession>
<evidence type="ECO:0000259" key="3">
    <source>
        <dbReference type="SMART" id="SM00014"/>
    </source>
</evidence>
<evidence type="ECO:0000256" key="1">
    <source>
        <dbReference type="SAM" id="MobiDB-lite"/>
    </source>
</evidence>
<dbReference type="InterPro" id="IPR036938">
    <property type="entry name" value="PAP2/HPO_sf"/>
</dbReference>
<dbReference type="AlphaFoldDB" id="A0A9K3GJX8"/>
<name>A0A9K3GJX8_9EUKA</name>
<keyword evidence="2" id="KW-0812">Transmembrane</keyword>
<reference evidence="4 5" key="1">
    <citation type="journal article" date="2018" name="PLoS ONE">
        <title>The draft genome of Kipferlia bialata reveals reductive genome evolution in fornicate parasites.</title>
        <authorList>
            <person name="Tanifuji G."/>
            <person name="Takabayashi S."/>
            <person name="Kume K."/>
            <person name="Takagi M."/>
            <person name="Nakayama T."/>
            <person name="Kamikawa R."/>
            <person name="Inagaki Y."/>
            <person name="Hashimoto T."/>
        </authorList>
    </citation>
    <scope>NUCLEOTIDE SEQUENCE [LARGE SCALE GENOMIC DNA]</scope>
    <source>
        <strain evidence="4">NY0173</strain>
    </source>
</reference>
<keyword evidence="5" id="KW-1185">Reference proteome</keyword>
<proteinExistence type="predicted"/>
<feature type="region of interest" description="Disordered" evidence="1">
    <location>
        <begin position="428"/>
        <end position="447"/>
    </location>
</feature>
<evidence type="ECO:0000256" key="2">
    <source>
        <dbReference type="SAM" id="Phobius"/>
    </source>
</evidence>
<protein>
    <recommendedName>
        <fullName evidence="3">Phosphatidic acid phosphatase type 2/haloperoxidase domain-containing protein</fullName>
    </recommendedName>
</protein>
<organism evidence="4 5">
    <name type="scientific">Kipferlia bialata</name>
    <dbReference type="NCBI Taxonomy" id="797122"/>
    <lineage>
        <taxon>Eukaryota</taxon>
        <taxon>Metamonada</taxon>
        <taxon>Carpediemonas-like organisms</taxon>
        <taxon>Kipferlia</taxon>
    </lineage>
</organism>